<feature type="region of interest" description="Disordered" evidence="1">
    <location>
        <begin position="1"/>
        <end position="27"/>
    </location>
</feature>
<accession>A0A0M3ILP6</accession>
<evidence type="ECO:0000256" key="1">
    <source>
        <dbReference type="SAM" id="MobiDB-lite"/>
    </source>
</evidence>
<keyword evidence="2" id="KW-1185">Reference proteome</keyword>
<proteinExistence type="predicted"/>
<dbReference type="PROSITE" id="PS00018">
    <property type="entry name" value="EF_HAND_1"/>
    <property type="match status" value="2"/>
</dbReference>
<feature type="region of interest" description="Disordered" evidence="1">
    <location>
        <begin position="183"/>
        <end position="205"/>
    </location>
</feature>
<feature type="compositionally biased region" description="Polar residues" evidence="1">
    <location>
        <begin position="185"/>
        <end position="194"/>
    </location>
</feature>
<dbReference type="WBParaSite" id="ALUE_0001967401-mRNA-1">
    <property type="protein sequence ID" value="ALUE_0001967401-mRNA-1"/>
    <property type="gene ID" value="ALUE_0001967401"/>
</dbReference>
<dbReference type="AlphaFoldDB" id="A0A0M3ILP6"/>
<sequence>MAKRCAQPSCSSSSQPSISLSPRQQFASHMPRLLDRQGEPLVETVSRTARVPPPKILPSAVRRADSFTTSPHTVQAFPSYAYSMPRSRTAQTAAAVPVATGLPGPGISGFGQPPAAFGATAPPGIGPILPPAHAPRPMPGQRSMSDVVGYTMHRSLCSPLVEPKPGVPGVLRGIPAPSWQLGGAASTSYKSNSLPRRRAVSGTTPRSVKWRNDVIGGVHCKFPRIPAPSWQLGGAASTSYKSNSLPRRRAVSGTTPRSVKWRNDVIGGVHCKFPTVDVDSDGAISAPEMAMSPTFTNSYLLQRAVDVDSDGAISAPEMAMSPTFTNSYLLQRENLDARARFAGAAHGRTIDDIFSAQEYRNWAGMDSGVPTYERQSRWSHTCGDRPPGASVRSSSLPSRAILSQVKIVFHYYLASSFSPIRVHLWRCFFMVSWM</sequence>
<organism evidence="2 3">
    <name type="scientific">Ascaris lumbricoides</name>
    <name type="common">Giant roundworm</name>
    <dbReference type="NCBI Taxonomy" id="6252"/>
    <lineage>
        <taxon>Eukaryota</taxon>
        <taxon>Metazoa</taxon>
        <taxon>Ecdysozoa</taxon>
        <taxon>Nematoda</taxon>
        <taxon>Chromadorea</taxon>
        <taxon>Rhabditida</taxon>
        <taxon>Spirurina</taxon>
        <taxon>Ascaridomorpha</taxon>
        <taxon>Ascaridoidea</taxon>
        <taxon>Ascarididae</taxon>
        <taxon>Ascaris</taxon>
    </lineage>
</organism>
<protein>
    <submittedName>
        <fullName evidence="3">EF-hand domain-containing protein</fullName>
    </submittedName>
</protein>
<reference evidence="3" key="1">
    <citation type="submission" date="2017-02" db="UniProtKB">
        <authorList>
            <consortium name="WormBaseParasite"/>
        </authorList>
    </citation>
    <scope>IDENTIFICATION</scope>
</reference>
<name>A0A0M3ILP6_ASCLU</name>
<evidence type="ECO:0000313" key="3">
    <source>
        <dbReference type="WBParaSite" id="ALUE_0001967401-mRNA-1"/>
    </source>
</evidence>
<feature type="compositionally biased region" description="Low complexity" evidence="1">
    <location>
        <begin position="7"/>
        <end position="25"/>
    </location>
</feature>
<dbReference type="InterPro" id="IPR018247">
    <property type="entry name" value="EF_Hand_1_Ca_BS"/>
</dbReference>
<dbReference type="Proteomes" id="UP000036681">
    <property type="component" value="Unplaced"/>
</dbReference>
<evidence type="ECO:0000313" key="2">
    <source>
        <dbReference type="Proteomes" id="UP000036681"/>
    </source>
</evidence>